<protein>
    <submittedName>
        <fullName evidence="2">Uncharacterized protein</fullName>
    </submittedName>
</protein>
<feature type="region of interest" description="Disordered" evidence="1">
    <location>
        <begin position="50"/>
        <end position="70"/>
    </location>
</feature>
<evidence type="ECO:0000313" key="3">
    <source>
        <dbReference type="Proteomes" id="UP000886520"/>
    </source>
</evidence>
<dbReference type="Proteomes" id="UP000886520">
    <property type="component" value="Chromosome 17"/>
</dbReference>
<comment type="caution">
    <text evidence="2">The sequence shown here is derived from an EMBL/GenBank/DDBJ whole genome shotgun (WGS) entry which is preliminary data.</text>
</comment>
<proteinExistence type="predicted"/>
<evidence type="ECO:0000313" key="2">
    <source>
        <dbReference type="EMBL" id="KAI5066796.1"/>
    </source>
</evidence>
<feature type="compositionally biased region" description="Basic and acidic residues" evidence="1">
    <location>
        <begin position="60"/>
        <end position="70"/>
    </location>
</feature>
<dbReference type="EMBL" id="JABFUD020000017">
    <property type="protein sequence ID" value="KAI5066796.1"/>
    <property type="molecule type" value="Genomic_DNA"/>
</dbReference>
<accession>A0A9D4UGD8</accession>
<evidence type="ECO:0000256" key="1">
    <source>
        <dbReference type="SAM" id="MobiDB-lite"/>
    </source>
</evidence>
<name>A0A9D4UGD8_ADICA</name>
<reference evidence="2" key="1">
    <citation type="submission" date="2021-01" db="EMBL/GenBank/DDBJ databases">
        <title>Adiantum capillus-veneris genome.</title>
        <authorList>
            <person name="Fang Y."/>
            <person name="Liao Q."/>
        </authorList>
    </citation>
    <scope>NUCLEOTIDE SEQUENCE</scope>
    <source>
        <strain evidence="2">H3</strain>
        <tissue evidence="2">Leaf</tissue>
    </source>
</reference>
<keyword evidence="3" id="KW-1185">Reference proteome</keyword>
<sequence>MNPSDIVYETVQENLGEMSHGYSISTMFECKQFFMFTLCHVLYLLSAGDPIASPRKASGLKKEDDVVNEE</sequence>
<gene>
    <name evidence="2" type="ORF">GOP47_0017324</name>
</gene>
<organism evidence="2 3">
    <name type="scientific">Adiantum capillus-veneris</name>
    <name type="common">Maidenhair fern</name>
    <dbReference type="NCBI Taxonomy" id="13818"/>
    <lineage>
        <taxon>Eukaryota</taxon>
        <taxon>Viridiplantae</taxon>
        <taxon>Streptophyta</taxon>
        <taxon>Embryophyta</taxon>
        <taxon>Tracheophyta</taxon>
        <taxon>Polypodiopsida</taxon>
        <taxon>Polypodiidae</taxon>
        <taxon>Polypodiales</taxon>
        <taxon>Pteridineae</taxon>
        <taxon>Pteridaceae</taxon>
        <taxon>Vittarioideae</taxon>
        <taxon>Adiantum</taxon>
    </lineage>
</organism>
<dbReference type="AlphaFoldDB" id="A0A9D4UGD8"/>